<dbReference type="InterPro" id="IPR007627">
    <property type="entry name" value="RNA_pol_sigma70_r2"/>
</dbReference>
<dbReference type="Pfam" id="PF04542">
    <property type="entry name" value="Sigma70_r2"/>
    <property type="match status" value="1"/>
</dbReference>
<accession>A0ABX7NB41</accession>
<dbReference type="EMBL" id="CP071091">
    <property type="protein sequence ID" value="QSQ14827.1"/>
    <property type="molecule type" value="Genomic_DNA"/>
</dbReference>
<feature type="domain" description="RNA polymerase sigma-70 region 2" evidence="1">
    <location>
        <begin position="36"/>
        <end position="97"/>
    </location>
</feature>
<sequence length="201" mass="22972">MRYPTRAEEEALHARVLKGRADPTAPAEVHRAFNGTLIHVLRQEVKCLMDEAVDSAVDAVLAYLAAPERFDARLSRLSTYLTRIAKRKALDRQRSRKNQDRRNQEYAGVVELVARAPNEEMEATVEARLLAERLEALGFSPREQTILRLVLQGEGSTERLAEALGLGPMPEEERRRQVKRHRDRLMKRLERLGREDSDVAP</sequence>
<dbReference type="Proteomes" id="UP000663090">
    <property type="component" value="Chromosome"/>
</dbReference>
<organism evidence="2 3">
    <name type="scientific">Myxococcus landrumensis</name>
    <dbReference type="NCBI Taxonomy" id="2813577"/>
    <lineage>
        <taxon>Bacteria</taxon>
        <taxon>Pseudomonadati</taxon>
        <taxon>Myxococcota</taxon>
        <taxon>Myxococcia</taxon>
        <taxon>Myxococcales</taxon>
        <taxon>Cystobacterineae</taxon>
        <taxon>Myxococcaceae</taxon>
        <taxon>Myxococcus</taxon>
    </lineage>
</organism>
<dbReference type="SUPFAM" id="SSF88946">
    <property type="entry name" value="Sigma2 domain of RNA polymerase sigma factors"/>
    <property type="match status" value="1"/>
</dbReference>
<keyword evidence="3" id="KW-1185">Reference proteome</keyword>
<evidence type="ECO:0000313" key="2">
    <source>
        <dbReference type="EMBL" id="QSQ14827.1"/>
    </source>
</evidence>
<proteinExistence type="predicted"/>
<evidence type="ECO:0000313" key="3">
    <source>
        <dbReference type="Proteomes" id="UP000663090"/>
    </source>
</evidence>
<dbReference type="NCBIfam" id="TIGR02937">
    <property type="entry name" value="sigma70-ECF"/>
    <property type="match status" value="1"/>
</dbReference>
<dbReference type="InterPro" id="IPR013325">
    <property type="entry name" value="RNA_pol_sigma_r2"/>
</dbReference>
<gene>
    <name evidence="2" type="ORF">JY572_01675</name>
</gene>
<dbReference type="Gene3D" id="1.10.1740.10">
    <property type="match status" value="1"/>
</dbReference>
<reference evidence="2 3" key="1">
    <citation type="submission" date="2021-02" db="EMBL/GenBank/DDBJ databases">
        <title>De Novo genome assembly of isolated myxobacteria.</title>
        <authorList>
            <person name="Stevens D.C."/>
        </authorList>
    </citation>
    <scope>NUCLEOTIDE SEQUENCE [LARGE SCALE GENOMIC DNA]</scope>
    <source>
        <strain evidence="2 3">SCHIC003</strain>
    </source>
</reference>
<dbReference type="InterPro" id="IPR014284">
    <property type="entry name" value="RNA_pol_sigma-70_dom"/>
</dbReference>
<name>A0ABX7NB41_9BACT</name>
<protein>
    <submittedName>
        <fullName evidence="2">Sigma-70 family RNA polymerase sigma factor</fullName>
    </submittedName>
</protein>
<evidence type="ECO:0000259" key="1">
    <source>
        <dbReference type="Pfam" id="PF04542"/>
    </source>
</evidence>